<accession>A0ABV0MUH8</accession>
<dbReference type="Proteomes" id="UP001476798">
    <property type="component" value="Unassembled WGS sequence"/>
</dbReference>
<proteinExistence type="predicted"/>
<dbReference type="PANTHER" id="PTHR21017:SF14">
    <property type="entry name" value="PROTEIN NIPSNAP HOMOLOG 2"/>
    <property type="match status" value="1"/>
</dbReference>
<dbReference type="PANTHER" id="PTHR21017">
    <property type="entry name" value="NIPSNAP-RELATED"/>
    <property type="match status" value="1"/>
</dbReference>
<keyword evidence="2" id="KW-1185">Reference proteome</keyword>
<comment type="caution">
    <text evidence="1">The sequence shown here is derived from an EMBL/GenBank/DDBJ whole genome shotgun (WGS) entry which is preliminary data.</text>
</comment>
<evidence type="ECO:0000313" key="1">
    <source>
        <dbReference type="EMBL" id="MEQ2162536.1"/>
    </source>
</evidence>
<dbReference type="Gene3D" id="3.30.70.100">
    <property type="match status" value="1"/>
</dbReference>
<evidence type="ECO:0000313" key="2">
    <source>
        <dbReference type="Proteomes" id="UP001476798"/>
    </source>
</evidence>
<dbReference type="InterPro" id="IPR051557">
    <property type="entry name" value="NipSnap_domain"/>
</dbReference>
<dbReference type="EMBL" id="JAHRIO010011951">
    <property type="protein sequence ID" value="MEQ2162536.1"/>
    <property type="molecule type" value="Genomic_DNA"/>
</dbReference>
<gene>
    <name evidence="1" type="primary">NIPSNAP2</name>
    <name evidence="1" type="ORF">GOODEAATRI_020717</name>
</gene>
<name>A0ABV0MUH8_9TELE</name>
<dbReference type="SUPFAM" id="SSF54909">
    <property type="entry name" value="Dimeric alpha+beta barrel"/>
    <property type="match status" value="1"/>
</dbReference>
<protein>
    <submittedName>
        <fullName evidence="1">Protein NipSnap 2</fullName>
    </submittedName>
</protein>
<reference evidence="1 2" key="1">
    <citation type="submission" date="2021-06" db="EMBL/GenBank/DDBJ databases">
        <authorList>
            <person name="Palmer J.M."/>
        </authorList>
    </citation>
    <scope>NUCLEOTIDE SEQUENCE [LARGE SCALE GENOMIC DNA]</scope>
    <source>
        <strain evidence="1 2">GA_2019</strain>
        <tissue evidence="1">Muscle</tissue>
    </source>
</reference>
<dbReference type="InterPro" id="IPR011008">
    <property type="entry name" value="Dimeric_a/b-barrel"/>
</dbReference>
<organism evidence="1 2">
    <name type="scientific">Goodea atripinnis</name>
    <dbReference type="NCBI Taxonomy" id="208336"/>
    <lineage>
        <taxon>Eukaryota</taxon>
        <taxon>Metazoa</taxon>
        <taxon>Chordata</taxon>
        <taxon>Craniata</taxon>
        <taxon>Vertebrata</taxon>
        <taxon>Euteleostomi</taxon>
        <taxon>Actinopterygii</taxon>
        <taxon>Neopterygii</taxon>
        <taxon>Teleostei</taxon>
        <taxon>Neoteleostei</taxon>
        <taxon>Acanthomorphata</taxon>
        <taxon>Ovalentaria</taxon>
        <taxon>Atherinomorphae</taxon>
        <taxon>Cyprinodontiformes</taxon>
        <taxon>Goodeidae</taxon>
        <taxon>Goodea</taxon>
    </lineage>
</organism>
<sequence>MATGVLQRVRGGFSPAKSRALSAGNLSLCVRGLSTSSNRNREDSWFRSLFVRKVDPRKDAHSTLLTKNEESNLYKIQFHNVKPECLDAYNKLCEDVLPSIHADKYYPCELVGTWNTWYGEQDQAGRITNINIQICSIAGLCYCAWFHHQQA</sequence>